<reference evidence="1 2" key="1">
    <citation type="submission" date="2018-06" db="EMBL/GenBank/DDBJ databases">
        <authorList>
            <consortium name="Pathogen Informatics"/>
            <person name="Doyle S."/>
        </authorList>
    </citation>
    <scope>NUCLEOTIDE SEQUENCE [LARGE SCALE GENOMIC DNA]</scope>
    <source>
        <strain evidence="1 2">NCTC12475</strain>
    </source>
</reference>
<dbReference type="InterPro" id="IPR000944">
    <property type="entry name" value="Tscrpt_reg_Rrf2"/>
</dbReference>
<dbReference type="RefSeq" id="WP_089182568.1">
    <property type="nucleotide sequence ID" value="NZ_CP043427.1"/>
</dbReference>
<dbReference type="PANTHER" id="PTHR33221:SF9">
    <property type="entry name" value="RRF2 FAMILY PROTEIN"/>
    <property type="match status" value="1"/>
</dbReference>
<dbReference type="EMBL" id="UFVD01000001">
    <property type="protein sequence ID" value="SUX09992.1"/>
    <property type="molecule type" value="Genomic_DNA"/>
</dbReference>
<proteinExistence type="predicted"/>
<sequence>MLFTKASEYALLSLILLAKSNNPKDVENISKELNISKSFLAKILQNLAKNGVLKSTRGINGGFLLAKDPKQITIASIIEYAEKRPTNVFECSGDIENCHNQNGDICTIWPIFSKLQNIVDDFLKKITLKDIMQK</sequence>
<dbReference type="InterPro" id="IPR036388">
    <property type="entry name" value="WH-like_DNA-bd_sf"/>
</dbReference>
<dbReference type="GeneID" id="93090745"/>
<name>A0A381DHC8_9BACT</name>
<dbReference type="Proteomes" id="UP000254920">
    <property type="component" value="Unassembled WGS sequence"/>
</dbReference>
<dbReference type="SUPFAM" id="SSF46785">
    <property type="entry name" value="Winged helix' DNA-binding domain"/>
    <property type="match status" value="1"/>
</dbReference>
<accession>A0A381DHC8</accession>
<dbReference type="NCBIfam" id="TIGR00738">
    <property type="entry name" value="rrf2_super"/>
    <property type="match status" value="1"/>
</dbReference>
<gene>
    <name evidence="1" type="primary">iscR</name>
    <name evidence="1" type="ORF">NCTC12475_00297</name>
</gene>
<protein>
    <submittedName>
        <fullName evidence="1">Rrf2 family protein ( transcriptional regulator)</fullName>
    </submittedName>
</protein>
<dbReference type="AlphaFoldDB" id="A0A381DHC8"/>
<dbReference type="Pfam" id="PF02082">
    <property type="entry name" value="Rrf2"/>
    <property type="match status" value="1"/>
</dbReference>
<dbReference type="PROSITE" id="PS51197">
    <property type="entry name" value="HTH_RRF2_2"/>
    <property type="match status" value="1"/>
</dbReference>
<dbReference type="OrthoDB" id="9800519at2"/>
<dbReference type="STRING" id="32024.GCA_000788295_00041"/>
<dbReference type="Gene3D" id="1.10.10.10">
    <property type="entry name" value="Winged helix-like DNA-binding domain superfamily/Winged helix DNA-binding domain"/>
    <property type="match status" value="1"/>
</dbReference>
<keyword evidence="2" id="KW-1185">Reference proteome</keyword>
<dbReference type="PROSITE" id="PS01332">
    <property type="entry name" value="HTH_RRF2_1"/>
    <property type="match status" value="1"/>
</dbReference>
<dbReference type="GO" id="GO:0003700">
    <property type="term" value="F:DNA-binding transcription factor activity"/>
    <property type="evidence" value="ECO:0007669"/>
    <property type="project" value="TreeGrafter"/>
</dbReference>
<dbReference type="InterPro" id="IPR030489">
    <property type="entry name" value="TR_Rrf2-type_CS"/>
</dbReference>
<organism evidence="1 2">
    <name type="scientific">Campylobacter sputorum subsp. sputorum</name>
    <dbReference type="NCBI Taxonomy" id="32024"/>
    <lineage>
        <taxon>Bacteria</taxon>
        <taxon>Pseudomonadati</taxon>
        <taxon>Campylobacterota</taxon>
        <taxon>Epsilonproteobacteria</taxon>
        <taxon>Campylobacterales</taxon>
        <taxon>Campylobacteraceae</taxon>
        <taxon>Campylobacter</taxon>
    </lineage>
</organism>
<dbReference type="PANTHER" id="PTHR33221">
    <property type="entry name" value="WINGED HELIX-TURN-HELIX TRANSCRIPTIONAL REGULATOR, RRF2 FAMILY"/>
    <property type="match status" value="1"/>
</dbReference>
<evidence type="ECO:0000313" key="2">
    <source>
        <dbReference type="Proteomes" id="UP000254920"/>
    </source>
</evidence>
<dbReference type="GO" id="GO:0005829">
    <property type="term" value="C:cytosol"/>
    <property type="evidence" value="ECO:0007669"/>
    <property type="project" value="TreeGrafter"/>
</dbReference>
<evidence type="ECO:0000313" key="1">
    <source>
        <dbReference type="EMBL" id="SUX09992.1"/>
    </source>
</evidence>
<dbReference type="InterPro" id="IPR036390">
    <property type="entry name" value="WH_DNA-bd_sf"/>
</dbReference>